<accession>A0A317JPX6</accession>
<dbReference type="AlphaFoldDB" id="A0A317JPX6"/>
<evidence type="ECO:0000313" key="1">
    <source>
        <dbReference type="EMBL" id="PWU23470.1"/>
    </source>
</evidence>
<dbReference type="Proteomes" id="UP000246104">
    <property type="component" value="Unassembled WGS sequence"/>
</dbReference>
<comment type="caution">
    <text evidence="1">The sequence shown here is derived from an EMBL/GenBank/DDBJ whole genome shotgun (WGS) entry which is preliminary data.</text>
</comment>
<gene>
    <name evidence="1" type="ORF">C5B42_02855</name>
</gene>
<proteinExistence type="predicted"/>
<dbReference type="EMBL" id="PSRQ01000032">
    <property type="protein sequence ID" value="PWU23470.1"/>
    <property type="molecule type" value="Genomic_DNA"/>
</dbReference>
<sequence length="126" mass="14069">MAVRVEWKRSGSERESSWFQTGMRGEKIQTVLEDKQGSCIVLQNKIVLFRVLTPSRREGEPDLKGYLEITGTNSGGVIEVLAVGAQAPKRFVALENGMHKRIHLDGLTFDLTALNLSGRRGEDKQE</sequence>
<organism evidence="1 2">
    <name type="scientific">Candidatus Cerribacteria bacterium 'Amazon FNV 2010 28 9'</name>
    <dbReference type="NCBI Taxonomy" id="2081795"/>
    <lineage>
        <taxon>Bacteria</taxon>
        <taxon>Candidatus Cerribacteria</taxon>
    </lineage>
</organism>
<name>A0A317JPX6_9BACT</name>
<reference evidence="1 2" key="1">
    <citation type="submission" date="2018-02" db="EMBL/GenBank/DDBJ databases">
        <title>Genomic Reconstructions from Amazon Rainforest and Pasture Soil Reveal Novel Insights into the Physiology of Candidate Phyla in Tropical Sites.</title>
        <authorList>
            <person name="Kroeger M.E."/>
            <person name="Delmont T."/>
            <person name="Eren A.M."/>
            <person name="Guo J."/>
            <person name="Meyer K.M."/>
            <person name="Khan K."/>
            <person name="Rodrigues J.L.M."/>
            <person name="Bohannan B.J.M."/>
            <person name="Tringe S."/>
            <person name="Borges C.D."/>
            <person name="Tiedje J."/>
            <person name="Tsai S.M."/>
            <person name="Nusslein K."/>
        </authorList>
    </citation>
    <scope>NUCLEOTIDE SEQUENCE [LARGE SCALE GENOMIC DNA]</scope>
    <source>
        <strain evidence="1">Amazon FNV 2010 28 9</strain>
    </source>
</reference>
<evidence type="ECO:0000313" key="2">
    <source>
        <dbReference type="Proteomes" id="UP000246104"/>
    </source>
</evidence>
<protein>
    <submittedName>
        <fullName evidence="1">Uncharacterized protein</fullName>
    </submittedName>
</protein>